<dbReference type="RefSeq" id="WP_085916284.1">
    <property type="nucleotide sequence ID" value="NZ_AP018920.1"/>
</dbReference>
<keyword evidence="1 2" id="KW-0238">DNA-binding</keyword>
<feature type="DNA-binding region" description="H-T-H motif" evidence="2">
    <location>
        <begin position="44"/>
        <end position="63"/>
    </location>
</feature>
<dbReference type="STRING" id="2074.BG845_06222"/>
<dbReference type="Pfam" id="PF14246">
    <property type="entry name" value="TetR_C_7"/>
    <property type="match status" value="1"/>
</dbReference>
<dbReference type="Gene3D" id="1.10.10.60">
    <property type="entry name" value="Homeodomain-like"/>
    <property type="match status" value="1"/>
</dbReference>
<gene>
    <name evidence="4" type="primary">acrR_2</name>
    <name evidence="4" type="ORF">BG845_06222</name>
</gene>
<accession>A0A1Y2MLA7</accession>
<dbReference type="PANTHER" id="PTHR30055">
    <property type="entry name" value="HTH-TYPE TRANSCRIPTIONAL REGULATOR RUTR"/>
    <property type="match status" value="1"/>
</dbReference>
<reference evidence="4 5" key="1">
    <citation type="submission" date="2016-09" db="EMBL/GenBank/DDBJ databases">
        <title>Pseudonocardia autotrophica DSM535, a candidate organism with high potential of specific P450 cytochromes.</title>
        <authorList>
            <person name="Grumaz C."/>
            <person name="Vainshtein Y."/>
            <person name="Kirstahler P."/>
            <person name="Sohn K."/>
        </authorList>
    </citation>
    <scope>NUCLEOTIDE SEQUENCE [LARGE SCALE GENOMIC DNA]</scope>
    <source>
        <strain evidence="4 5">DSM 535</strain>
    </source>
</reference>
<dbReference type="EMBL" id="MIGB01000055">
    <property type="protein sequence ID" value="OSY35248.1"/>
    <property type="molecule type" value="Genomic_DNA"/>
</dbReference>
<dbReference type="GO" id="GO:0000976">
    <property type="term" value="F:transcription cis-regulatory region binding"/>
    <property type="evidence" value="ECO:0007669"/>
    <property type="project" value="TreeGrafter"/>
</dbReference>
<dbReference type="Gene3D" id="1.10.357.10">
    <property type="entry name" value="Tetracycline Repressor, domain 2"/>
    <property type="match status" value="1"/>
</dbReference>
<dbReference type="Pfam" id="PF00440">
    <property type="entry name" value="TetR_N"/>
    <property type="match status" value="1"/>
</dbReference>
<dbReference type="InterPro" id="IPR039536">
    <property type="entry name" value="TetR_C_Proteobacteria"/>
</dbReference>
<feature type="domain" description="HTH tetR-type" evidence="3">
    <location>
        <begin position="21"/>
        <end position="81"/>
    </location>
</feature>
<proteinExistence type="predicted"/>
<dbReference type="SUPFAM" id="SSF46689">
    <property type="entry name" value="Homeodomain-like"/>
    <property type="match status" value="1"/>
</dbReference>
<dbReference type="PANTHER" id="PTHR30055:SF146">
    <property type="entry name" value="HTH-TYPE TRANSCRIPTIONAL DUAL REGULATOR CECR"/>
    <property type="match status" value="1"/>
</dbReference>
<comment type="caution">
    <text evidence="4">The sequence shown here is derived from an EMBL/GenBank/DDBJ whole genome shotgun (WGS) entry which is preliminary data.</text>
</comment>
<evidence type="ECO:0000313" key="4">
    <source>
        <dbReference type="EMBL" id="OSY35248.1"/>
    </source>
</evidence>
<name>A0A1Y2MLA7_PSEAH</name>
<evidence type="ECO:0000259" key="3">
    <source>
        <dbReference type="PROSITE" id="PS50977"/>
    </source>
</evidence>
<dbReference type="Proteomes" id="UP000194360">
    <property type="component" value="Unassembled WGS sequence"/>
</dbReference>
<organism evidence="4 5">
    <name type="scientific">Pseudonocardia autotrophica</name>
    <name type="common">Amycolata autotrophica</name>
    <name type="synonym">Nocardia autotrophica</name>
    <dbReference type="NCBI Taxonomy" id="2074"/>
    <lineage>
        <taxon>Bacteria</taxon>
        <taxon>Bacillati</taxon>
        <taxon>Actinomycetota</taxon>
        <taxon>Actinomycetes</taxon>
        <taxon>Pseudonocardiales</taxon>
        <taxon>Pseudonocardiaceae</taxon>
        <taxon>Pseudonocardia</taxon>
    </lineage>
</organism>
<dbReference type="SUPFAM" id="SSF48498">
    <property type="entry name" value="Tetracyclin repressor-like, C-terminal domain"/>
    <property type="match status" value="1"/>
</dbReference>
<dbReference type="AlphaFoldDB" id="A0A1Y2MLA7"/>
<evidence type="ECO:0000256" key="1">
    <source>
        <dbReference type="ARBA" id="ARBA00023125"/>
    </source>
</evidence>
<sequence length="217" mass="23961">MSDRASGASPNLSHYHRQLAAEKRSALLGAATRLFLAQGYSGTSLAKVAVEAGVSRSTLFKQFPTKAELFDAMVTATWSVDDGAEPPDSGDLRAGLRVLGTRYADLLCRPDMVDLYRIVIAETPRFPELSRAYFDVGKMPYYASVRDYLKTEHDAGTAAIDDADTACTHFLGMISNFVLWPRLLLVDWDPEPAAIRHTVDEAVETMVARYGRTWARP</sequence>
<dbReference type="InterPro" id="IPR009057">
    <property type="entry name" value="Homeodomain-like_sf"/>
</dbReference>
<dbReference type="InterPro" id="IPR050109">
    <property type="entry name" value="HTH-type_TetR-like_transc_reg"/>
</dbReference>
<evidence type="ECO:0000313" key="5">
    <source>
        <dbReference type="Proteomes" id="UP000194360"/>
    </source>
</evidence>
<dbReference type="PROSITE" id="PS50977">
    <property type="entry name" value="HTH_TETR_2"/>
    <property type="match status" value="1"/>
</dbReference>
<protein>
    <submittedName>
        <fullName evidence="4">HTH-type transcriptional regulator AcrR</fullName>
    </submittedName>
</protein>
<keyword evidence="5" id="KW-1185">Reference proteome</keyword>
<dbReference type="InterPro" id="IPR001647">
    <property type="entry name" value="HTH_TetR"/>
</dbReference>
<dbReference type="OrthoDB" id="7186128at2"/>
<evidence type="ECO:0000256" key="2">
    <source>
        <dbReference type="PROSITE-ProRule" id="PRU00335"/>
    </source>
</evidence>
<dbReference type="GO" id="GO:0003700">
    <property type="term" value="F:DNA-binding transcription factor activity"/>
    <property type="evidence" value="ECO:0007669"/>
    <property type="project" value="TreeGrafter"/>
</dbReference>
<dbReference type="PRINTS" id="PR00455">
    <property type="entry name" value="HTHTETR"/>
</dbReference>
<dbReference type="InterPro" id="IPR036271">
    <property type="entry name" value="Tet_transcr_reg_TetR-rel_C_sf"/>
</dbReference>